<evidence type="ECO:0000256" key="2">
    <source>
        <dbReference type="ARBA" id="ARBA00009677"/>
    </source>
</evidence>
<keyword evidence="9" id="KW-0282">Flagellum</keyword>
<dbReference type="InterPro" id="IPR006300">
    <property type="entry name" value="FlgB"/>
</dbReference>
<comment type="subunit">
    <text evidence="6">The basal body constitutes a major portion of the flagellar organelle and consists of a number of rings mounted on a central rod.</text>
</comment>
<comment type="caution">
    <text evidence="9">The sequence shown here is derived from an EMBL/GenBank/DDBJ whole genome shotgun (WGS) entry which is preliminary data.</text>
</comment>
<keyword evidence="10" id="KW-1185">Reference proteome</keyword>
<evidence type="ECO:0000256" key="1">
    <source>
        <dbReference type="ARBA" id="ARBA00004117"/>
    </source>
</evidence>
<reference evidence="9 10" key="1">
    <citation type="submission" date="2018-09" db="EMBL/GenBank/DDBJ databases">
        <title>Phylogeny of the Shewanellaceae, and recommendation for two new genera, Pseudoshewanella and Parashewanella.</title>
        <authorList>
            <person name="Wang G."/>
        </authorList>
    </citation>
    <scope>NUCLEOTIDE SEQUENCE [LARGE SCALE GENOMIC DNA]</scope>
    <source>
        <strain evidence="9 10">KCTC 22492</strain>
    </source>
</reference>
<dbReference type="RefSeq" id="WP_121851641.1">
    <property type="nucleotide sequence ID" value="NZ_CP037952.1"/>
</dbReference>
<keyword evidence="9" id="KW-0966">Cell projection</keyword>
<keyword evidence="9" id="KW-0969">Cilium</keyword>
<dbReference type="PIRSF" id="PIRSF002889">
    <property type="entry name" value="Rod_FlgB"/>
    <property type="match status" value="1"/>
</dbReference>
<dbReference type="PANTHER" id="PTHR30435:SF12">
    <property type="entry name" value="FLAGELLAR BASAL BODY ROD PROTEIN FLGB"/>
    <property type="match status" value="1"/>
</dbReference>
<accession>A0A3A6UNZ7</accession>
<dbReference type="PANTHER" id="PTHR30435">
    <property type="entry name" value="FLAGELLAR PROTEIN"/>
    <property type="match status" value="1"/>
</dbReference>
<evidence type="ECO:0000313" key="9">
    <source>
        <dbReference type="EMBL" id="RJY19561.1"/>
    </source>
</evidence>
<keyword evidence="4 6" id="KW-0975">Bacterial flagellum</keyword>
<comment type="subcellular location">
    <subcellularLocation>
        <location evidence="1 6">Bacterial flagellum basal body</location>
    </subcellularLocation>
</comment>
<dbReference type="GO" id="GO:0030694">
    <property type="term" value="C:bacterial-type flagellum basal body, rod"/>
    <property type="evidence" value="ECO:0007669"/>
    <property type="project" value="InterPro"/>
</dbReference>
<dbReference type="EMBL" id="QYYH01000001">
    <property type="protein sequence ID" value="RJY19561.1"/>
    <property type="molecule type" value="Genomic_DNA"/>
</dbReference>
<dbReference type="Proteomes" id="UP000273022">
    <property type="component" value="Unassembled WGS sequence"/>
</dbReference>
<evidence type="ECO:0000256" key="5">
    <source>
        <dbReference type="ARBA" id="ARBA00024934"/>
    </source>
</evidence>
<gene>
    <name evidence="9" type="primary">flgB</name>
    <name evidence="9" type="ORF">D5R81_00200</name>
</gene>
<evidence type="ECO:0000256" key="7">
    <source>
        <dbReference type="SAM" id="MobiDB-lite"/>
    </source>
</evidence>
<dbReference type="AlphaFoldDB" id="A0A3A6UNZ7"/>
<protein>
    <recommendedName>
        <fullName evidence="3 6">Flagellar basal body rod protein FlgB</fullName>
    </recommendedName>
</protein>
<sequence>MAISFDKALGVHQHTLGIRAQRAEVLASNIANADTPQFKAKDVDFAKAMQQATSRQRGVSLGGTHQNHFAIQSSLQAESGYRIPNQPDTGDGNTVDMQQEQAAFMENTLEYQMSLGFLESKFNGLKKAIRGE</sequence>
<comment type="similarity">
    <text evidence="2 6">Belongs to the flagella basal body rod proteins family.</text>
</comment>
<feature type="domain" description="Flagellar basal body rod protein N-terminal" evidence="8">
    <location>
        <begin position="13"/>
        <end position="39"/>
    </location>
</feature>
<feature type="compositionally biased region" description="Polar residues" evidence="7">
    <location>
        <begin position="86"/>
        <end position="97"/>
    </location>
</feature>
<evidence type="ECO:0000256" key="6">
    <source>
        <dbReference type="PIRNR" id="PIRNR002889"/>
    </source>
</evidence>
<dbReference type="InterPro" id="IPR001444">
    <property type="entry name" value="Flag_bb_rod_N"/>
</dbReference>
<proteinExistence type="inferred from homology"/>
<comment type="function">
    <text evidence="5 6">Structural component of flagellum, the bacterial motility apparatus. Part of the rod structure of flagellar basal body.</text>
</comment>
<organism evidence="9 10">
    <name type="scientific">Parashewanella spongiae</name>
    <dbReference type="NCBI Taxonomy" id="342950"/>
    <lineage>
        <taxon>Bacteria</taxon>
        <taxon>Pseudomonadati</taxon>
        <taxon>Pseudomonadota</taxon>
        <taxon>Gammaproteobacteria</taxon>
        <taxon>Alteromonadales</taxon>
        <taxon>Shewanellaceae</taxon>
        <taxon>Parashewanella</taxon>
    </lineage>
</organism>
<evidence type="ECO:0000256" key="3">
    <source>
        <dbReference type="ARBA" id="ARBA00014376"/>
    </source>
</evidence>
<dbReference type="GO" id="GO:0071978">
    <property type="term" value="P:bacterial-type flagellum-dependent swarming motility"/>
    <property type="evidence" value="ECO:0007669"/>
    <property type="project" value="TreeGrafter"/>
</dbReference>
<dbReference type="Pfam" id="PF00460">
    <property type="entry name" value="Flg_bb_rod"/>
    <property type="match status" value="1"/>
</dbReference>
<evidence type="ECO:0000259" key="8">
    <source>
        <dbReference type="Pfam" id="PF00460"/>
    </source>
</evidence>
<dbReference type="PROSITE" id="PS00588">
    <property type="entry name" value="FLAGELLA_BB_ROD"/>
    <property type="match status" value="1"/>
</dbReference>
<evidence type="ECO:0000256" key="4">
    <source>
        <dbReference type="ARBA" id="ARBA00023143"/>
    </source>
</evidence>
<dbReference type="OrthoDB" id="9788334at2"/>
<evidence type="ECO:0000313" key="10">
    <source>
        <dbReference type="Proteomes" id="UP000273022"/>
    </source>
</evidence>
<dbReference type="InterPro" id="IPR019776">
    <property type="entry name" value="Flagellar_basal_body_rod_CS"/>
</dbReference>
<name>A0A3A6UNZ7_9GAMM</name>
<feature type="region of interest" description="Disordered" evidence="7">
    <location>
        <begin position="74"/>
        <end position="97"/>
    </location>
</feature>
<dbReference type="NCBIfam" id="TIGR01396">
    <property type="entry name" value="FlgB"/>
    <property type="match status" value="1"/>
</dbReference>